<comment type="caution">
    <text evidence="1">The sequence shown here is derived from an EMBL/GenBank/DDBJ whole genome shotgun (WGS) entry which is preliminary data.</text>
</comment>
<proteinExistence type="predicted"/>
<name>A0AAP0JQE9_9MAGN</name>
<dbReference type="Proteomes" id="UP001417504">
    <property type="component" value="Unassembled WGS sequence"/>
</dbReference>
<organism evidence="1 2">
    <name type="scientific">Stephania japonica</name>
    <dbReference type="NCBI Taxonomy" id="461633"/>
    <lineage>
        <taxon>Eukaryota</taxon>
        <taxon>Viridiplantae</taxon>
        <taxon>Streptophyta</taxon>
        <taxon>Embryophyta</taxon>
        <taxon>Tracheophyta</taxon>
        <taxon>Spermatophyta</taxon>
        <taxon>Magnoliopsida</taxon>
        <taxon>Ranunculales</taxon>
        <taxon>Menispermaceae</taxon>
        <taxon>Menispermoideae</taxon>
        <taxon>Cissampelideae</taxon>
        <taxon>Stephania</taxon>
    </lineage>
</organism>
<accession>A0AAP0JQE9</accession>
<dbReference type="EMBL" id="JBBNAE010000003">
    <property type="protein sequence ID" value="KAK9137508.1"/>
    <property type="molecule type" value="Genomic_DNA"/>
</dbReference>
<evidence type="ECO:0000313" key="1">
    <source>
        <dbReference type="EMBL" id="KAK9137508.1"/>
    </source>
</evidence>
<evidence type="ECO:0000313" key="2">
    <source>
        <dbReference type="Proteomes" id="UP001417504"/>
    </source>
</evidence>
<dbReference type="AlphaFoldDB" id="A0AAP0JQE9"/>
<reference evidence="1 2" key="1">
    <citation type="submission" date="2024-01" db="EMBL/GenBank/DDBJ databases">
        <title>Genome assemblies of Stephania.</title>
        <authorList>
            <person name="Yang L."/>
        </authorList>
    </citation>
    <scope>NUCLEOTIDE SEQUENCE [LARGE SCALE GENOMIC DNA]</scope>
    <source>
        <strain evidence="1">QJT</strain>
        <tissue evidence="1">Leaf</tissue>
    </source>
</reference>
<keyword evidence="2" id="KW-1185">Reference proteome</keyword>
<protein>
    <submittedName>
        <fullName evidence="1">Uncharacterized protein</fullName>
    </submittedName>
</protein>
<sequence length="51" mass="5890">MSCDLCFCFVYGIKGRMYIVRQLLFAFDGEATLSDFMLSKDFPYNVSISDM</sequence>
<gene>
    <name evidence="1" type="ORF">Sjap_008102</name>
</gene>